<dbReference type="AlphaFoldDB" id="A0A3N4Z3M0"/>
<reference evidence="2 3" key="1">
    <citation type="submission" date="2018-11" db="EMBL/GenBank/DDBJ databases">
        <title>Sequencing the genomes of 1000 actinobacteria strains.</title>
        <authorList>
            <person name="Klenk H.-P."/>
        </authorList>
    </citation>
    <scope>NUCLEOTIDE SEQUENCE [LARGE SCALE GENOMIC DNA]</scope>
    <source>
        <strain evidence="2 3">DSM 14418</strain>
    </source>
</reference>
<feature type="signal peptide" evidence="1">
    <location>
        <begin position="1"/>
        <end position="29"/>
    </location>
</feature>
<keyword evidence="3" id="KW-1185">Reference proteome</keyword>
<comment type="caution">
    <text evidence="2">The sequence shown here is derived from an EMBL/GenBank/DDBJ whole genome shotgun (WGS) entry which is preliminary data.</text>
</comment>
<evidence type="ECO:0000313" key="2">
    <source>
        <dbReference type="EMBL" id="RPF26256.1"/>
    </source>
</evidence>
<dbReference type="Proteomes" id="UP000280726">
    <property type="component" value="Unassembled WGS sequence"/>
</dbReference>
<feature type="chain" id="PRO_5018069093" evidence="1">
    <location>
        <begin position="30"/>
        <end position="54"/>
    </location>
</feature>
<sequence>MRTRQRRRVWAPLATLCAALLAVTGMAGAAGAEEEPGQDDLPVFEFQGIITARR</sequence>
<protein>
    <submittedName>
        <fullName evidence="2">Uncharacterized protein</fullName>
    </submittedName>
</protein>
<accession>A0A3N4Z3M0</accession>
<dbReference type="RefSeq" id="WP_170175188.1">
    <property type="nucleotide sequence ID" value="NZ_RKRA01000001.1"/>
</dbReference>
<keyword evidence="1" id="KW-0732">Signal</keyword>
<organism evidence="2 3">
    <name type="scientific">Georgenia muralis</name>
    <dbReference type="NCBI Taxonomy" id="154117"/>
    <lineage>
        <taxon>Bacteria</taxon>
        <taxon>Bacillati</taxon>
        <taxon>Actinomycetota</taxon>
        <taxon>Actinomycetes</taxon>
        <taxon>Micrococcales</taxon>
        <taxon>Bogoriellaceae</taxon>
        <taxon>Georgenia</taxon>
    </lineage>
</organism>
<name>A0A3N4Z3M0_9MICO</name>
<evidence type="ECO:0000313" key="3">
    <source>
        <dbReference type="Proteomes" id="UP000280726"/>
    </source>
</evidence>
<proteinExistence type="predicted"/>
<dbReference type="EMBL" id="RKRA01000001">
    <property type="protein sequence ID" value="RPF26256.1"/>
    <property type="molecule type" value="Genomic_DNA"/>
</dbReference>
<gene>
    <name evidence="2" type="ORF">EDD32_0690</name>
</gene>
<evidence type="ECO:0000256" key="1">
    <source>
        <dbReference type="SAM" id="SignalP"/>
    </source>
</evidence>